<evidence type="ECO:0000259" key="3">
    <source>
        <dbReference type="Pfam" id="PF00881"/>
    </source>
</evidence>
<evidence type="ECO:0000256" key="2">
    <source>
        <dbReference type="ARBA" id="ARBA00023002"/>
    </source>
</evidence>
<feature type="domain" description="Nitroreductase" evidence="3">
    <location>
        <begin position="244"/>
        <end position="331"/>
    </location>
</feature>
<organism evidence="4">
    <name type="scientific">Shewanella frigidimarina</name>
    <dbReference type="NCBI Taxonomy" id="56812"/>
    <lineage>
        <taxon>Bacteria</taxon>
        <taxon>Pseudomonadati</taxon>
        <taxon>Pseudomonadota</taxon>
        <taxon>Gammaproteobacteria</taxon>
        <taxon>Alteromonadales</taxon>
        <taxon>Shewanellaceae</taxon>
        <taxon>Shewanella</taxon>
    </lineage>
</organism>
<dbReference type="Gene3D" id="3.40.109.10">
    <property type="entry name" value="NADH Oxidase"/>
    <property type="match status" value="1"/>
</dbReference>
<keyword evidence="2" id="KW-0560">Oxidoreductase</keyword>
<evidence type="ECO:0000313" key="4">
    <source>
        <dbReference type="EMBL" id="KVX03516.1"/>
    </source>
</evidence>
<dbReference type="Proteomes" id="UP000055702">
    <property type="component" value="Unassembled WGS sequence"/>
</dbReference>
<dbReference type="EMBL" id="LRDC01000001">
    <property type="protein sequence ID" value="KVX03516.1"/>
    <property type="molecule type" value="Genomic_DNA"/>
</dbReference>
<protein>
    <recommendedName>
        <fullName evidence="3">Nitroreductase domain-containing protein</fullName>
    </recommendedName>
</protein>
<comment type="similarity">
    <text evidence="1">Belongs to the nitroreductase family.</text>
</comment>
<sequence>MNNTLVNHVRRLVSRFVSRKKVELFIISICSKYRVTSSLYYLLFNRGFRREHQAILLGRLQYQRSLNNIEHSSVLLRRNIHRLEKGLIMVPRKPVFATSFIAETVNVYALAVAQGFLGSSEAQWANDVLCEYFAVVGTDATVDKARVIFEQVRAKDATNSVSSLTPYTHAEIVNSGVSATQLSLLFKQRRSVRWYQDKPVEIEKINIAVDMASQAPSACNRQPFKLHVVINKDTVKQVAECAMGTKGFADNIPMIIAVVGDLSSYPLERDRHLIYIDGALMAMQFMLALETLGLSSCPLNWPEIETQERMLDNLLQFTPYERTVMLIAVGYASPTGGIPFSQKKTSASLIKIVD</sequence>
<dbReference type="AlphaFoldDB" id="A0A106C3E7"/>
<evidence type="ECO:0000313" key="5">
    <source>
        <dbReference type="Proteomes" id="UP000055702"/>
    </source>
</evidence>
<dbReference type="SUPFAM" id="SSF55469">
    <property type="entry name" value="FMN-dependent nitroreductase-like"/>
    <property type="match status" value="1"/>
</dbReference>
<reference evidence="4 5" key="1">
    <citation type="submission" date="2016-01" db="EMBL/GenBank/DDBJ databases">
        <title>Draft genome of the antarctic isolate Shewanella frigidimarina Ag06-30.</title>
        <authorList>
            <person name="Parmeciano Di Noto G."/>
            <person name="Vazquez S."/>
            <person name="Mac Cormack W."/>
            <person name="Iriarte A."/>
            <person name="Quiroga C."/>
        </authorList>
    </citation>
    <scope>NUCLEOTIDE SEQUENCE [LARGE SCALE GENOMIC DNA]</scope>
    <source>
        <strain evidence="4 5">Ag06-30</strain>
    </source>
</reference>
<gene>
    <name evidence="4" type="ORF">AWJ07_02870</name>
</gene>
<dbReference type="PANTHER" id="PTHR43673">
    <property type="entry name" value="NAD(P)H NITROREDUCTASE YDGI-RELATED"/>
    <property type="match status" value="1"/>
</dbReference>
<dbReference type="InterPro" id="IPR000415">
    <property type="entry name" value="Nitroreductase-like"/>
</dbReference>
<evidence type="ECO:0000256" key="1">
    <source>
        <dbReference type="ARBA" id="ARBA00007118"/>
    </source>
</evidence>
<accession>A0A106C3E7</accession>
<proteinExistence type="inferred from homology"/>
<dbReference type="InterPro" id="IPR029479">
    <property type="entry name" value="Nitroreductase"/>
</dbReference>
<dbReference type="PANTHER" id="PTHR43673:SF10">
    <property type="entry name" value="NADH DEHYDROGENASE_NAD(P)H NITROREDUCTASE XCC3605-RELATED"/>
    <property type="match status" value="1"/>
</dbReference>
<dbReference type="GO" id="GO:0016491">
    <property type="term" value="F:oxidoreductase activity"/>
    <property type="evidence" value="ECO:0007669"/>
    <property type="project" value="UniProtKB-KW"/>
</dbReference>
<dbReference type="CDD" id="cd02062">
    <property type="entry name" value="Nitro_FMN_reductase"/>
    <property type="match status" value="1"/>
</dbReference>
<name>A0A106C3E7_SHEFR</name>
<feature type="domain" description="Nitroreductase" evidence="3">
    <location>
        <begin position="187"/>
        <end position="242"/>
    </location>
</feature>
<dbReference type="Pfam" id="PF00881">
    <property type="entry name" value="Nitroreductase"/>
    <property type="match status" value="2"/>
</dbReference>
<comment type="caution">
    <text evidence="4">The sequence shown here is derived from an EMBL/GenBank/DDBJ whole genome shotgun (WGS) entry which is preliminary data.</text>
</comment>